<evidence type="ECO:0000313" key="7">
    <source>
        <dbReference type="EMBL" id="MTD56331.1"/>
    </source>
</evidence>
<dbReference type="OrthoDB" id="6057470at2"/>
<feature type="transmembrane region" description="Helical" evidence="6">
    <location>
        <begin position="205"/>
        <end position="225"/>
    </location>
</feature>
<evidence type="ECO:0000256" key="1">
    <source>
        <dbReference type="ARBA" id="ARBA00004651"/>
    </source>
</evidence>
<feature type="transmembrane region" description="Helical" evidence="6">
    <location>
        <begin position="231"/>
        <end position="252"/>
    </location>
</feature>
<evidence type="ECO:0000256" key="6">
    <source>
        <dbReference type="SAM" id="Phobius"/>
    </source>
</evidence>
<keyword evidence="5 6" id="KW-0472">Membrane</keyword>
<organism evidence="7 8">
    <name type="scientific">Amycolatopsis pithecellobii</name>
    <dbReference type="NCBI Taxonomy" id="664692"/>
    <lineage>
        <taxon>Bacteria</taxon>
        <taxon>Bacillati</taxon>
        <taxon>Actinomycetota</taxon>
        <taxon>Actinomycetes</taxon>
        <taxon>Pseudonocardiales</taxon>
        <taxon>Pseudonocardiaceae</taxon>
        <taxon>Amycolatopsis</taxon>
    </lineage>
</organism>
<dbReference type="EMBL" id="WMBA01000033">
    <property type="protein sequence ID" value="MTD56331.1"/>
    <property type="molecule type" value="Genomic_DNA"/>
</dbReference>
<feature type="transmembrane region" description="Helical" evidence="6">
    <location>
        <begin position="30"/>
        <end position="48"/>
    </location>
</feature>
<feature type="transmembrane region" description="Helical" evidence="6">
    <location>
        <begin position="68"/>
        <end position="88"/>
    </location>
</feature>
<proteinExistence type="predicted"/>
<dbReference type="Proteomes" id="UP000440096">
    <property type="component" value="Unassembled WGS sequence"/>
</dbReference>
<comment type="caution">
    <text evidence="7">The sequence shown here is derived from an EMBL/GenBank/DDBJ whole genome shotgun (WGS) entry which is preliminary data.</text>
</comment>
<protein>
    <submittedName>
        <fullName evidence="7">UPF0104 family protein</fullName>
    </submittedName>
</protein>
<feature type="transmembrane region" description="Helical" evidence="6">
    <location>
        <begin position="137"/>
        <end position="157"/>
    </location>
</feature>
<reference evidence="7 8" key="1">
    <citation type="submission" date="2019-11" db="EMBL/GenBank/DDBJ databases">
        <title>Draft genome of Amycolatopsis RM579.</title>
        <authorList>
            <person name="Duangmal K."/>
            <person name="Mingma R."/>
        </authorList>
    </citation>
    <scope>NUCLEOTIDE SEQUENCE [LARGE SCALE GENOMIC DNA]</scope>
    <source>
        <strain evidence="7 8">RM579</strain>
    </source>
</reference>
<keyword evidence="8" id="KW-1185">Reference proteome</keyword>
<evidence type="ECO:0000313" key="8">
    <source>
        <dbReference type="Proteomes" id="UP000440096"/>
    </source>
</evidence>
<keyword evidence="4 6" id="KW-1133">Transmembrane helix</keyword>
<evidence type="ECO:0000256" key="3">
    <source>
        <dbReference type="ARBA" id="ARBA00022692"/>
    </source>
</evidence>
<evidence type="ECO:0000256" key="4">
    <source>
        <dbReference type="ARBA" id="ARBA00022989"/>
    </source>
</evidence>
<name>A0A6N7Z661_9PSEU</name>
<evidence type="ECO:0000256" key="2">
    <source>
        <dbReference type="ARBA" id="ARBA00022475"/>
    </source>
</evidence>
<dbReference type="RefSeq" id="WP_154758501.1">
    <property type="nucleotide sequence ID" value="NZ_WMBA01000033.1"/>
</dbReference>
<evidence type="ECO:0000256" key="5">
    <source>
        <dbReference type="ARBA" id="ARBA00023136"/>
    </source>
</evidence>
<gene>
    <name evidence="7" type="ORF">GKO32_20460</name>
</gene>
<dbReference type="AlphaFoldDB" id="A0A6N7Z661"/>
<feature type="transmembrane region" description="Helical" evidence="6">
    <location>
        <begin position="163"/>
        <end position="185"/>
    </location>
</feature>
<keyword evidence="2" id="KW-1003">Cell membrane</keyword>
<dbReference type="GO" id="GO:0005886">
    <property type="term" value="C:plasma membrane"/>
    <property type="evidence" value="ECO:0007669"/>
    <property type="project" value="UniProtKB-SubCell"/>
</dbReference>
<dbReference type="Pfam" id="PF03706">
    <property type="entry name" value="LPG_synthase_TM"/>
    <property type="match status" value="1"/>
</dbReference>
<comment type="subcellular location">
    <subcellularLocation>
        <location evidence="1">Cell membrane</location>
        <topology evidence="1">Multi-pass membrane protein</topology>
    </subcellularLocation>
</comment>
<keyword evidence="3 6" id="KW-0812">Transmembrane</keyword>
<sequence>MKPRAPDPTEGGPTVINGKPTRAGFDRYSVIRWVAVMLVVGFAVRALVANWSEFWRTLADIPWSSSGLSLLALVASIGVSTYGWHVLIDGLGPPVGFRRGARINLVGALGKYVPGSLWAYLLQAELGRKAGLSRARVFTGSFVQFGIGLIAAAQLAMLAGPQWWLLATIPAVGVLHPRVLTWITARALKLLRRPPLERAFSGLRVGTAFGAALVAWSLQGVHLWLLTGSAGLLPCIGAMALAMTAGSVAFLLPSGAGVREAVLVAMLTANGISAGKALAFALASRVMFTVADLLTALAATGARWRSRPGEPLAGTAPSPG</sequence>
<dbReference type="InterPro" id="IPR022791">
    <property type="entry name" value="L-PG_synthase/AglD"/>
</dbReference>
<feature type="transmembrane region" description="Helical" evidence="6">
    <location>
        <begin position="261"/>
        <end position="283"/>
    </location>
</feature>
<accession>A0A6N7Z661</accession>